<feature type="region of interest" description="Disordered" evidence="1">
    <location>
        <begin position="39"/>
        <end position="77"/>
    </location>
</feature>
<reference evidence="2 3" key="1">
    <citation type="submission" date="2024-09" db="EMBL/GenBank/DDBJ databases">
        <authorList>
            <person name="Sun Q."/>
            <person name="Mori K."/>
        </authorList>
    </citation>
    <scope>NUCLEOTIDE SEQUENCE [LARGE SCALE GENOMIC DNA]</scope>
    <source>
        <strain evidence="2 3">CCM 7468</strain>
    </source>
</reference>
<dbReference type="Proteomes" id="UP001589789">
    <property type="component" value="Unassembled WGS sequence"/>
</dbReference>
<comment type="caution">
    <text evidence="2">The sequence shown here is derived from an EMBL/GenBank/DDBJ whole genome shotgun (WGS) entry which is preliminary data.</text>
</comment>
<evidence type="ECO:0000313" key="2">
    <source>
        <dbReference type="EMBL" id="MFC0387951.1"/>
    </source>
</evidence>
<name>A0ABV6IWE4_9PROT</name>
<sequence length="77" mass="8016">MSISAAVSAPHAVSVHQVGCELLDQLTKAGVMVFDLRVEGEPAPGDRSQAGPGRGYRRGKRAGTESGEVAEQSHLSD</sequence>
<gene>
    <name evidence="2" type="ORF">ACFFIC_20750</name>
</gene>
<evidence type="ECO:0000313" key="3">
    <source>
        <dbReference type="Proteomes" id="UP001589789"/>
    </source>
</evidence>
<dbReference type="EMBL" id="JBHLVZ010000073">
    <property type="protein sequence ID" value="MFC0387951.1"/>
    <property type="molecule type" value="Genomic_DNA"/>
</dbReference>
<protein>
    <submittedName>
        <fullName evidence="2">Uncharacterized protein</fullName>
    </submittedName>
</protein>
<organism evidence="2 3">
    <name type="scientific">Muricoccus vinaceus</name>
    <dbReference type="NCBI Taxonomy" id="424704"/>
    <lineage>
        <taxon>Bacteria</taxon>
        <taxon>Pseudomonadati</taxon>
        <taxon>Pseudomonadota</taxon>
        <taxon>Alphaproteobacteria</taxon>
        <taxon>Acetobacterales</taxon>
        <taxon>Roseomonadaceae</taxon>
        <taxon>Muricoccus</taxon>
    </lineage>
</organism>
<keyword evidence="3" id="KW-1185">Reference proteome</keyword>
<evidence type="ECO:0000256" key="1">
    <source>
        <dbReference type="SAM" id="MobiDB-lite"/>
    </source>
</evidence>
<accession>A0ABV6IWE4</accession>
<proteinExistence type="predicted"/>
<dbReference type="RefSeq" id="WP_377053925.1">
    <property type="nucleotide sequence ID" value="NZ_JBHLVZ010000073.1"/>
</dbReference>